<dbReference type="SUPFAM" id="SSF53756">
    <property type="entry name" value="UDP-Glycosyltransferase/glycogen phosphorylase"/>
    <property type="match status" value="1"/>
</dbReference>
<dbReference type="AlphaFoldDB" id="A0A235BNE6"/>
<evidence type="ECO:0000259" key="1">
    <source>
        <dbReference type="Pfam" id="PF00534"/>
    </source>
</evidence>
<evidence type="ECO:0000313" key="3">
    <source>
        <dbReference type="Proteomes" id="UP000215215"/>
    </source>
</evidence>
<dbReference type="PANTHER" id="PTHR45947:SF3">
    <property type="entry name" value="SULFOQUINOVOSYL TRANSFERASE SQD2"/>
    <property type="match status" value="1"/>
</dbReference>
<name>A0A235BNE6_UNCW3</name>
<comment type="caution">
    <text evidence="2">The sequence shown here is derived from an EMBL/GenBank/DDBJ whole genome shotgun (WGS) entry which is preliminary data.</text>
</comment>
<sequence>MRVAIVHDYMNQFGGAERVLWVVHEIFPEAPVYTILMDMASLPTRFRELKVTPTFIQHLPFARSQYEKYILLFPTAIEQIDLSSFDLVISISSAWAKGCLTNPSTCHLSYILSPMRFVWERYYERMRGTASRGNRTVFRFVSNYLRMWDKIAAERPDYIITLSKEVKRRIKKYYRREADIIYPPCDTSFFTIDPKLSVQDFFLIVSRLRPYKRIDIAIEAFNRLGLPLLIIGEGSERGRLERLSRRNIQFLGRVSDEEVRSYVRRAQALVFPGLEDFGITPVEALACGTPVIAYRGGGLLESMLEGVTGRFFDLQEYESLVEAVKGFDRGRYDRNRIREHALKFSREAFKEKFGALYLKLYEEYNGVKS</sequence>
<dbReference type="Proteomes" id="UP000215215">
    <property type="component" value="Unassembled WGS sequence"/>
</dbReference>
<dbReference type="EMBL" id="NOZQ01000222">
    <property type="protein sequence ID" value="OYD13706.1"/>
    <property type="molecule type" value="Genomic_DNA"/>
</dbReference>
<dbReference type="Gene3D" id="3.40.50.2000">
    <property type="entry name" value="Glycogen Phosphorylase B"/>
    <property type="match status" value="2"/>
</dbReference>
<evidence type="ECO:0000313" key="2">
    <source>
        <dbReference type="EMBL" id="OYD13706.1"/>
    </source>
</evidence>
<accession>A0A235BNE6</accession>
<proteinExistence type="predicted"/>
<organism evidence="2 3">
    <name type="scientific">candidate division WOR-3 bacterium JGI_Cruoil_03_44_89</name>
    <dbReference type="NCBI Taxonomy" id="1973748"/>
    <lineage>
        <taxon>Bacteria</taxon>
        <taxon>Bacteria division WOR-3</taxon>
    </lineage>
</organism>
<dbReference type="InterPro" id="IPR050194">
    <property type="entry name" value="Glycosyltransferase_grp1"/>
</dbReference>
<dbReference type="InterPro" id="IPR001296">
    <property type="entry name" value="Glyco_trans_1"/>
</dbReference>
<dbReference type="Pfam" id="PF00534">
    <property type="entry name" value="Glycos_transf_1"/>
    <property type="match status" value="1"/>
</dbReference>
<dbReference type="GO" id="GO:0016757">
    <property type="term" value="F:glycosyltransferase activity"/>
    <property type="evidence" value="ECO:0007669"/>
    <property type="project" value="InterPro"/>
</dbReference>
<keyword evidence="2" id="KW-0808">Transferase</keyword>
<feature type="domain" description="Glycosyl transferase family 1" evidence="1">
    <location>
        <begin position="199"/>
        <end position="341"/>
    </location>
</feature>
<protein>
    <submittedName>
        <fullName evidence="2">Glycosyl transferase</fullName>
    </submittedName>
</protein>
<dbReference type="PANTHER" id="PTHR45947">
    <property type="entry name" value="SULFOQUINOVOSYL TRANSFERASE SQD2"/>
    <property type="match status" value="1"/>
</dbReference>
<reference evidence="2 3" key="1">
    <citation type="submission" date="2017-07" db="EMBL/GenBank/DDBJ databases">
        <title>Recovery of genomes from metagenomes via a dereplication, aggregation, and scoring strategy.</title>
        <authorList>
            <person name="Sieber C.M."/>
            <person name="Probst A.J."/>
            <person name="Sharrar A."/>
            <person name="Thomas B.C."/>
            <person name="Hess M."/>
            <person name="Tringe S.G."/>
            <person name="Banfield J.F."/>
        </authorList>
    </citation>
    <scope>NUCLEOTIDE SEQUENCE [LARGE SCALE GENOMIC DNA]</scope>
    <source>
        <strain evidence="2">JGI_Cruoil_03_44_89</strain>
    </source>
</reference>
<gene>
    <name evidence="2" type="ORF">CH333_10290</name>
</gene>